<sequence>MSIVLTQRVPAADPLPGSLKEEGLLDLSLTAQERQRSRHRFDTDSGEVVFLRLPRGTILEDGDRLLDEVGQPQVEIHAKPEPVLTVTAREPLHLLRAAYHLGNRHVPLEVTAEYLRLSPDPVLADMLQQLGLTVRLQTFPFHPETGAYHHEASPSHHHH</sequence>
<comment type="similarity">
    <text evidence="5">Belongs to the UreE family.</text>
</comment>
<dbReference type="InterPro" id="IPR012406">
    <property type="entry name" value="UreE"/>
</dbReference>
<reference evidence="7" key="1">
    <citation type="submission" date="2022-06" db="EMBL/GenBank/DDBJ databases">
        <title>Genome sequence of Phormidium yuhuli AB48 isolated from an industrial photobioreactor environment.</title>
        <authorList>
            <person name="Qiu Y."/>
            <person name="Noonan A.J.C."/>
            <person name="Dofher K."/>
            <person name="Koch M."/>
            <person name="Kieft B."/>
            <person name="Lin X."/>
            <person name="Ziels R.M."/>
            <person name="Hallam S.J."/>
        </authorList>
    </citation>
    <scope>NUCLEOTIDE SEQUENCE</scope>
    <source>
        <strain evidence="7">AB48</strain>
    </source>
</reference>
<dbReference type="EMBL" id="CP098611">
    <property type="protein sequence ID" value="USR92791.1"/>
    <property type="molecule type" value="Genomic_DNA"/>
</dbReference>
<proteinExistence type="inferred from homology"/>
<evidence type="ECO:0000256" key="1">
    <source>
        <dbReference type="ARBA" id="ARBA00004496"/>
    </source>
</evidence>
<accession>A0ABY5AV84</accession>
<dbReference type="Proteomes" id="UP001056708">
    <property type="component" value="Chromosome"/>
</dbReference>
<evidence type="ECO:0000256" key="2">
    <source>
        <dbReference type="ARBA" id="ARBA00022490"/>
    </source>
</evidence>
<dbReference type="CDD" id="cd00571">
    <property type="entry name" value="UreE"/>
    <property type="match status" value="1"/>
</dbReference>
<dbReference type="Pfam" id="PF05194">
    <property type="entry name" value="UreE_C"/>
    <property type="match status" value="1"/>
</dbReference>
<organism evidence="7 8">
    <name type="scientific">Phormidium yuhuli AB48</name>
    <dbReference type="NCBI Taxonomy" id="2940671"/>
    <lineage>
        <taxon>Bacteria</taxon>
        <taxon>Bacillati</taxon>
        <taxon>Cyanobacteriota</taxon>
        <taxon>Cyanophyceae</taxon>
        <taxon>Oscillatoriophycideae</taxon>
        <taxon>Oscillatoriales</taxon>
        <taxon>Oscillatoriaceae</taxon>
        <taxon>Phormidium</taxon>
        <taxon>Phormidium yuhuli</taxon>
    </lineage>
</organism>
<name>A0ABY5AV84_9CYAN</name>
<dbReference type="RefSeq" id="WP_252664968.1">
    <property type="nucleotide sequence ID" value="NZ_CP098611.1"/>
</dbReference>
<comment type="subcellular location">
    <subcellularLocation>
        <location evidence="1 5">Cytoplasm</location>
    </subcellularLocation>
</comment>
<evidence type="ECO:0000256" key="5">
    <source>
        <dbReference type="HAMAP-Rule" id="MF_00822"/>
    </source>
</evidence>
<comment type="function">
    <text evidence="5">Involved in urease metallocenter assembly. Binds nickel. Probably functions as a nickel donor during metallocenter assembly.</text>
</comment>
<gene>
    <name evidence="5 7" type="primary">ureE</name>
    <name evidence="7" type="ORF">NEA10_08790</name>
</gene>
<evidence type="ECO:0000259" key="6">
    <source>
        <dbReference type="SMART" id="SM00988"/>
    </source>
</evidence>
<dbReference type="HAMAP" id="MF_00822">
    <property type="entry name" value="UreE"/>
    <property type="match status" value="1"/>
</dbReference>
<dbReference type="InterPro" id="IPR004029">
    <property type="entry name" value="UreE_N"/>
</dbReference>
<dbReference type="SUPFAM" id="SSF69737">
    <property type="entry name" value="Urease metallochaperone UreE, C-terminal domain"/>
    <property type="match status" value="1"/>
</dbReference>
<dbReference type="NCBIfam" id="NF009751">
    <property type="entry name" value="PRK13261.1-1"/>
    <property type="match status" value="1"/>
</dbReference>
<feature type="domain" description="UreE urease accessory N-terminal" evidence="6">
    <location>
        <begin position="8"/>
        <end position="74"/>
    </location>
</feature>
<evidence type="ECO:0000313" key="7">
    <source>
        <dbReference type="EMBL" id="USR92791.1"/>
    </source>
</evidence>
<keyword evidence="3 5" id="KW-0533">Nickel</keyword>
<dbReference type="SUPFAM" id="SSF69287">
    <property type="entry name" value="Urease metallochaperone UreE, N-terminal domain"/>
    <property type="match status" value="1"/>
</dbReference>
<dbReference type="InterPro" id="IPR036118">
    <property type="entry name" value="UreE_N_sf"/>
</dbReference>
<evidence type="ECO:0000313" key="8">
    <source>
        <dbReference type="Proteomes" id="UP001056708"/>
    </source>
</evidence>
<dbReference type="InterPro" id="IPR007864">
    <property type="entry name" value="UreE_C_dom"/>
</dbReference>
<protein>
    <recommendedName>
        <fullName evidence="5">Urease accessory protein UreE</fullName>
    </recommendedName>
</protein>
<evidence type="ECO:0000256" key="3">
    <source>
        <dbReference type="ARBA" id="ARBA00022596"/>
    </source>
</evidence>
<dbReference type="SMART" id="SM00988">
    <property type="entry name" value="UreE_N"/>
    <property type="match status" value="1"/>
</dbReference>
<dbReference type="Pfam" id="PF02814">
    <property type="entry name" value="UreE_N"/>
    <property type="match status" value="1"/>
</dbReference>
<dbReference type="Gene3D" id="2.60.260.20">
    <property type="entry name" value="Urease metallochaperone UreE, N-terminal domain"/>
    <property type="match status" value="1"/>
</dbReference>
<dbReference type="Gene3D" id="3.30.70.790">
    <property type="entry name" value="UreE, C-terminal domain"/>
    <property type="match status" value="1"/>
</dbReference>
<evidence type="ECO:0000256" key="4">
    <source>
        <dbReference type="ARBA" id="ARBA00023186"/>
    </source>
</evidence>
<dbReference type="PIRSF" id="PIRSF036402">
    <property type="entry name" value="Ureas_acces_UreE"/>
    <property type="match status" value="1"/>
</dbReference>
<keyword evidence="2 5" id="KW-0963">Cytoplasm</keyword>
<keyword evidence="4 5" id="KW-0143">Chaperone</keyword>
<keyword evidence="8" id="KW-1185">Reference proteome</keyword>